<protein>
    <submittedName>
        <fullName evidence="3">Na+/H+ antiporter subunit G</fullName>
    </submittedName>
</protein>
<keyword evidence="2" id="KW-0472">Membrane</keyword>
<evidence type="ECO:0000313" key="3">
    <source>
        <dbReference type="EMBL" id="MCQ4163102.1"/>
    </source>
</evidence>
<gene>
    <name evidence="3" type="ORF">NM961_00050</name>
</gene>
<keyword evidence="4" id="KW-1185">Reference proteome</keyword>
<dbReference type="RefSeq" id="WP_255910085.1">
    <property type="nucleotide sequence ID" value="NZ_JANFQO010000001.1"/>
</dbReference>
<proteinExistence type="predicted"/>
<feature type="transmembrane region" description="Helical" evidence="2">
    <location>
        <begin position="6"/>
        <end position="33"/>
    </location>
</feature>
<dbReference type="Proteomes" id="UP001165498">
    <property type="component" value="Unassembled WGS sequence"/>
</dbReference>
<feature type="transmembrane region" description="Helical" evidence="2">
    <location>
        <begin position="70"/>
        <end position="92"/>
    </location>
</feature>
<evidence type="ECO:0000256" key="1">
    <source>
        <dbReference type="SAM" id="MobiDB-lite"/>
    </source>
</evidence>
<sequence>MSAGAFWIEALAAGLLILSGLFVLVSAIGFARLPDFFGRMHPPALAYTLGSWCVGLAAALYYSFLEKRLALHPLLIPLLLSVTVPVTTVVLARVSLFRGRIAGGGDVPPTLAQRTAPESKPGGEES</sequence>
<evidence type="ECO:0000313" key="4">
    <source>
        <dbReference type="Proteomes" id="UP001165498"/>
    </source>
</evidence>
<name>A0ABT1QL05_9GAMM</name>
<accession>A0ABT1QL05</accession>
<keyword evidence="2" id="KW-0812">Transmembrane</keyword>
<evidence type="ECO:0000256" key="2">
    <source>
        <dbReference type="SAM" id="Phobius"/>
    </source>
</evidence>
<dbReference type="Pfam" id="PF03334">
    <property type="entry name" value="PhaG_MnhG_YufB"/>
    <property type="match status" value="1"/>
</dbReference>
<feature type="transmembrane region" description="Helical" evidence="2">
    <location>
        <begin position="45"/>
        <end position="64"/>
    </location>
</feature>
<dbReference type="InterPro" id="IPR005133">
    <property type="entry name" value="PhaG_MnhG_YufB"/>
</dbReference>
<dbReference type="EMBL" id="JANFQO010000001">
    <property type="protein sequence ID" value="MCQ4163102.1"/>
    <property type="molecule type" value="Genomic_DNA"/>
</dbReference>
<feature type="region of interest" description="Disordered" evidence="1">
    <location>
        <begin position="102"/>
        <end position="126"/>
    </location>
</feature>
<keyword evidence="2" id="KW-1133">Transmembrane helix</keyword>
<dbReference type="NCBIfam" id="TIGR01300">
    <property type="entry name" value="CPA3_mnhG_phaG"/>
    <property type="match status" value="1"/>
</dbReference>
<dbReference type="NCBIfam" id="NF009315">
    <property type="entry name" value="PRK12674.1-4"/>
    <property type="match status" value="1"/>
</dbReference>
<comment type="caution">
    <text evidence="3">The sequence shown here is derived from an EMBL/GenBank/DDBJ whole genome shotgun (WGS) entry which is preliminary data.</text>
</comment>
<reference evidence="3" key="1">
    <citation type="submission" date="2022-07" db="EMBL/GenBank/DDBJ databases">
        <title>Tahibacter sp., a new gammaproteobacterium isolated from the silt sample collected at pig farm.</title>
        <authorList>
            <person name="Chen H."/>
        </authorList>
    </citation>
    <scope>NUCLEOTIDE SEQUENCE</scope>
    <source>
        <strain evidence="3">P2K</strain>
    </source>
</reference>
<dbReference type="PANTHER" id="PTHR34703:SF1">
    <property type="entry name" value="ANTIPORTER SUBUNIT MNHG2-RELATED"/>
    <property type="match status" value="1"/>
</dbReference>
<organism evidence="3 4">
    <name type="scientific">Tahibacter harae</name>
    <dbReference type="NCBI Taxonomy" id="2963937"/>
    <lineage>
        <taxon>Bacteria</taxon>
        <taxon>Pseudomonadati</taxon>
        <taxon>Pseudomonadota</taxon>
        <taxon>Gammaproteobacteria</taxon>
        <taxon>Lysobacterales</taxon>
        <taxon>Rhodanobacteraceae</taxon>
        <taxon>Tahibacter</taxon>
    </lineage>
</organism>
<dbReference type="PANTHER" id="PTHR34703">
    <property type="entry name" value="ANTIPORTER SUBUNIT MNHG2-RELATED"/>
    <property type="match status" value="1"/>
</dbReference>